<dbReference type="Proteomes" id="UP001229486">
    <property type="component" value="Unassembled WGS sequence"/>
</dbReference>
<keyword evidence="3" id="KW-0067">ATP-binding</keyword>
<dbReference type="AlphaFoldDB" id="A0AB73IMX5"/>
<dbReference type="RefSeq" id="WP_392395926.1">
    <property type="nucleotide sequence ID" value="NZ_JAURTK010000017.1"/>
</dbReference>
<dbReference type="Pfam" id="PF02682">
    <property type="entry name" value="CT_C_D"/>
    <property type="match status" value="1"/>
</dbReference>
<evidence type="ECO:0000256" key="3">
    <source>
        <dbReference type="ARBA" id="ARBA00022840"/>
    </source>
</evidence>
<dbReference type="EMBL" id="JAURTK010000017">
    <property type="protein sequence ID" value="MDP9651275.1"/>
    <property type="molecule type" value="Genomic_DNA"/>
</dbReference>
<reference evidence="5" key="1">
    <citation type="submission" date="2023-07" db="EMBL/GenBank/DDBJ databases">
        <title>Sorghum-associated microbial communities from plants grown in Nebraska, USA.</title>
        <authorList>
            <person name="Schachtman D."/>
        </authorList>
    </citation>
    <scope>NUCLEOTIDE SEQUENCE</scope>
    <source>
        <strain evidence="5">DS1061</strain>
    </source>
</reference>
<protein>
    <submittedName>
        <fullName evidence="5">KipI family sensor histidine kinase inhibitor</fullName>
    </submittedName>
</protein>
<dbReference type="SUPFAM" id="SSF50891">
    <property type="entry name" value="Cyclophilin-like"/>
    <property type="match status" value="1"/>
</dbReference>
<evidence type="ECO:0000256" key="1">
    <source>
        <dbReference type="ARBA" id="ARBA00022741"/>
    </source>
</evidence>
<keyword evidence="5" id="KW-0649">Protein kinase inhibitor</keyword>
<dbReference type="SMART" id="SM00796">
    <property type="entry name" value="AHS1"/>
    <property type="match status" value="1"/>
</dbReference>
<dbReference type="GO" id="GO:0004860">
    <property type="term" value="F:protein kinase inhibitor activity"/>
    <property type="evidence" value="ECO:0007669"/>
    <property type="project" value="UniProtKB-KW"/>
</dbReference>
<dbReference type="PANTHER" id="PTHR34698:SF2">
    <property type="entry name" value="5-OXOPROLINASE SUBUNIT B"/>
    <property type="match status" value="1"/>
</dbReference>
<name>A0AB73IMX5_9BURK</name>
<dbReference type="SUPFAM" id="SSF160467">
    <property type="entry name" value="PH0987 N-terminal domain-like"/>
    <property type="match status" value="1"/>
</dbReference>
<dbReference type="NCBIfam" id="TIGR00370">
    <property type="entry name" value="5-oxoprolinase subunit PxpB"/>
    <property type="match status" value="1"/>
</dbReference>
<dbReference type="Gene3D" id="2.40.100.10">
    <property type="entry name" value="Cyclophilin-like"/>
    <property type="match status" value="1"/>
</dbReference>
<dbReference type="GO" id="GO:0005524">
    <property type="term" value="F:ATP binding"/>
    <property type="evidence" value="ECO:0007669"/>
    <property type="project" value="UniProtKB-KW"/>
</dbReference>
<keyword evidence="2" id="KW-0378">Hydrolase</keyword>
<dbReference type="PANTHER" id="PTHR34698">
    <property type="entry name" value="5-OXOPROLINASE SUBUNIT B"/>
    <property type="match status" value="1"/>
</dbReference>
<dbReference type="Gene3D" id="3.30.1360.40">
    <property type="match status" value="1"/>
</dbReference>
<evidence type="ECO:0000313" key="6">
    <source>
        <dbReference type="Proteomes" id="UP001229486"/>
    </source>
</evidence>
<evidence type="ECO:0000259" key="4">
    <source>
        <dbReference type="SMART" id="SM00796"/>
    </source>
</evidence>
<dbReference type="InterPro" id="IPR029000">
    <property type="entry name" value="Cyclophilin-like_dom_sf"/>
</dbReference>
<dbReference type="InterPro" id="IPR003833">
    <property type="entry name" value="CT_C_D"/>
</dbReference>
<sequence length="253" mass="26925">MDAQTFEATLVDSSTVRSQVGVDVNDRAAPLGRPQPKLTAAGAGALLLDPGTGVFDAELQTRLLALTKRIEATLCTAGEAEVVLGVNNLLLIFNPLQLHPDDASDLLIRLWVTTEAELVTKRTIEIPVIYGGEAGEDLVALSAGVGVDVNEYVRRHSEASYSVACIGSMPGFAYMAGLPPELAVPRRKVPRMKVAEGTVIVGGTQAGVMPCTAPSGWHLLGRTDTRMFDAHNKRPCLLEPGDEVRFIVKGIEA</sequence>
<feature type="domain" description="Carboxyltransferase" evidence="4">
    <location>
        <begin position="36"/>
        <end position="238"/>
    </location>
</feature>
<organism evidence="5 6">
    <name type="scientific">Paraburkholderia caledonica</name>
    <dbReference type="NCBI Taxonomy" id="134536"/>
    <lineage>
        <taxon>Bacteria</taxon>
        <taxon>Pseudomonadati</taxon>
        <taxon>Pseudomonadota</taxon>
        <taxon>Betaproteobacteria</taxon>
        <taxon>Burkholderiales</taxon>
        <taxon>Burkholderiaceae</taxon>
        <taxon>Paraburkholderia</taxon>
    </lineage>
</organism>
<proteinExistence type="predicted"/>
<keyword evidence="1" id="KW-0547">Nucleotide-binding</keyword>
<comment type="caution">
    <text evidence="5">The sequence shown here is derived from an EMBL/GenBank/DDBJ whole genome shotgun (WGS) entry which is preliminary data.</text>
</comment>
<gene>
    <name evidence="5" type="ORF">J2793_006750</name>
</gene>
<accession>A0AB73IMX5</accession>
<dbReference type="GO" id="GO:0016787">
    <property type="term" value="F:hydrolase activity"/>
    <property type="evidence" value="ECO:0007669"/>
    <property type="project" value="UniProtKB-KW"/>
</dbReference>
<evidence type="ECO:0000313" key="5">
    <source>
        <dbReference type="EMBL" id="MDP9651275.1"/>
    </source>
</evidence>
<evidence type="ECO:0000256" key="2">
    <source>
        <dbReference type="ARBA" id="ARBA00022801"/>
    </source>
</evidence>
<dbReference type="InterPro" id="IPR010016">
    <property type="entry name" value="PxpB"/>
</dbReference>